<gene>
    <name evidence="8" type="ORF">IV38_GL000395</name>
    <name evidence="9" type="ORF">IV40_GL000273</name>
</gene>
<evidence type="ECO:0000259" key="7">
    <source>
        <dbReference type="Pfam" id="PF10035"/>
    </source>
</evidence>
<dbReference type="EMBL" id="JQAZ01000001">
    <property type="protein sequence ID" value="KRN33960.1"/>
    <property type="molecule type" value="Genomic_DNA"/>
</dbReference>
<proteinExistence type="predicted"/>
<dbReference type="Proteomes" id="UP000051645">
    <property type="component" value="Unassembled WGS sequence"/>
</dbReference>
<dbReference type="AlphaFoldDB" id="A0A0R2FPC4"/>
<reference evidence="10 11" key="1">
    <citation type="journal article" date="2015" name="Genome Announc.">
        <title>Expanding the biotechnology potential of lactobacilli through comparative genomics of 213 strains and associated genera.</title>
        <authorList>
            <person name="Sun Z."/>
            <person name="Harris H.M."/>
            <person name="McCann A."/>
            <person name="Guo C."/>
            <person name="Argimon S."/>
            <person name="Zhang W."/>
            <person name="Yang X."/>
            <person name="Jeffery I.B."/>
            <person name="Cooney J.C."/>
            <person name="Kagawa T.F."/>
            <person name="Liu W."/>
            <person name="Song Y."/>
            <person name="Salvetti E."/>
            <person name="Wrobel A."/>
            <person name="Rasinkangas P."/>
            <person name="Parkhill J."/>
            <person name="Rea M.C."/>
            <person name="O'Sullivan O."/>
            <person name="Ritari J."/>
            <person name="Douillard F.P."/>
            <person name="Paul Ross R."/>
            <person name="Yang R."/>
            <person name="Briner A.E."/>
            <person name="Felis G.E."/>
            <person name="de Vos W.M."/>
            <person name="Barrangou R."/>
            <person name="Klaenhammer T.R."/>
            <person name="Caufield P.W."/>
            <person name="Cui Y."/>
            <person name="Zhang H."/>
            <person name="O'Toole P.W."/>
        </authorList>
    </citation>
    <scope>NUCLEOTIDE SEQUENCE [LARGE SCALE GENOMIC DNA]</scope>
    <source>
        <strain evidence="8 11">ATCC BAA-66</strain>
        <strain evidence="9 10">DSM 13344</strain>
    </source>
</reference>
<keyword evidence="3 6" id="KW-0812">Transmembrane</keyword>
<evidence type="ECO:0000256" key="2">
    <source>
        <dbReference type="ARBA" id="ARBA00022475"/>
    </source>
</evidence>
<accession>A0A0R2FPC4</accession>
<dbReference type="GO" id="GO:0005886">
    <property type="term" value="C:plasma membrane"/>
    <property type="evidence" value="ECO:0007669"/>
    <property type="project" value="UniProtKB-SubCell"/>
</dbReference>
<feature type="transmembrane region" description="Helical" evidence="6">
    <location>
        <begin position="122"/>
        <end position="144"/>
    </location>
</feature>
<dbReference type="STRING" id="81857.IV38_GL000395"/>
<dbReference type="PANTHER" id="PTHR33545:SF5">
    <property type="entry name" value="UPF0750 MEMBRANE PROTEIN YITT"/>
    <property type="match status" value="1"/>
</dbReference>
<keyword evidence="10" id="KW-1185">Reference proteome</keyword>
<keyword evidence="2" id="KW-1003">Cell membrane</keyword>
<comment type="caution">
    <text evidence="8">The sequence shown here is derived from an EMBL/GenBank/DDBJ whole genome shotgun (WGS) entry which is preliminary data.</text>
</comment>
<evidence type="ECO:0000256" key="1">
    <source>
        <dbReference type="ARBA" id="ARBA00004651"/>
    </source>
</evidence>
<evidence type="ECO:0000256" key="5">
    <source>
        <dbReference type="ARBA" id="ARBA00023136"/>
    </source>
</evidence>
<dbReference type="Pfam" id="PF02588">
    <property type="entry name" value="YitT_membrane"/>
    <property type="match status" value="1"/>
</dbReference>
<feature type="domain" description="DUF2179" evidence="7">
    <location>
        <begin position="234"/>
        <end position="288"/>
    </location>
</feature>
<dbReference type="PATRIC" id="fig|81857.3.peg.400"/>
<evidence type="ECO:0000313" key="8">
    <source>
        <dbReference type="EMBL" id="KRN29510.1"/>
    </source>
</evidence>
<evidence type="ECO:0000313" key="11">
    <source>
        <dbReference type="Proteomes" id="UP000051751"/>
    </source>
</evidence>
<dbReference type="CDD" id="cd16380">
    <property type="entry name" value="YitT_C"/>
    <property type="match status" value="1"/>
</dbReference>
<keyword evidence="5 6" id="KW-0472">Membrane</keyword>
<evidence type="ECO:0000256" key="3">
    <source>
        <dbReference type="ARBA" id="ARBA00022692"/>
    </source>
</evidence>
<feature type="transmembrane region" description="Helical" evidence="6">
    <location>
        <begin position="72"/>
        <end position="90"/>
    </location>
</feature>
<dbReference type="Gene3D" id="3.30.70.120">
    <property type="match status" value="1"/>
</dbReference>
<dbReference type="Pfam" id="PF10035">
    <property type="entry name" value="DUF2179"/>
    <property type="match status" value="1"/>
</dbReference>
<organism evidence="8 11">
    <name type="scientific">Lactobacillus selangorensis</name>
    <dbReference type="NCBI Taxonomy" id="81857"/>
    <lineage>
        <taxon>Bacteria</taxon>
        <taxon>Bacillati</taxon>
        <taxon>Bacillota</taxon>
        <taxon>Bacilli</taxon>
        <taxon>Lactobacillales</taxon>
        <taxon>Lactobacillaceae</taxon>
        <taxon>Lactobacillus</taxon>
    </lineage>
</organism>
<feature type="transmembrane region" description="Helical" evidence="6">
    <location>
        <begin position="96"/>
        <end position="115"/>
    </location>
</feature>
<protein>
    <submittedName>
        <fullName evidence="8">Integral inner membrane protein</fullName>
    </submittedName>
</protein>
<evidence type="ECO:0000313" key="10">
    <source>
        <dbReference type="Proteomes" id="UP000051645"/>
    </source>
</evidence>
<name>A0A0R2FPC4_9LACO</name>
<evidence type="ECO:0000313" key="9">
    <source>
        <dbReference type="EMBL" id="KRN33960.1"/>
    </source>
</evidence>
<dbReference type="InterPro" id="IPR019264">
    <property type="entry name" value="DUF2179"/>
</dbReference>
<feature type="transmembrane region" description="Helical" evidence="6">
    <location>
        <begin position="164"/>
        <end position="185"/>
    </location>
</feature>
<dbReference type="PIRSF" id="PIRSF006483">
    <property type="entry name" value="Membrane_protein_YitT"/>
    <property type="match status" value="1"/>
</dbReference>
<dbReference type="EMBL" id="JQAT01000001">
    <property type="protein sequence ID" value="KRN29510.1"/>
    <property type="molecule type" value="Genomic_DNA"/>
</dbReference>
<feature type="transmembrane region" description="Helical" evidence="6">
    <location>
        <begin position="22"/>
        <end position="40"/>
    </location>
</feature>
<keyword evidence="4 6" id="KW-1133">Transmembrane helix</keyword>
<dbReference type="PANTHER" id="PTHR33545">
    <property type="entry name" value="UPF0750 MEMBRANE PROTEIN YITT-RELATED"/>
    <property type="match status" value="1"/>
</dbReference>
<dbReference type="InterPro" id="IPR015867">
    <property type="entry name" value="N-reg_PII/ATP_PRibTrfase_C"/>
</dbReference>
<evidence type="ECO:0000256" key="4">
    <source>
        <dbReference type="ARBA" id="ARBA00022989"/>
    </source>
</evidence>
<dbReference type="Proteomes" id="UP000051751">
    <property type="component" value="Unassembled WGS sequence"/>
</dbReference>
<evidence type="ECO:0000256" key="6">
    <source>
        <dbReference type="SAM" id="Phobius"/>
    </source>
</evidence>
<comment type="subcellular location">
    <subcellularLocation>
        <location evidence="1">Cell membrane</location>
        <topology evidence="1">Multi-pass membrane protein</topology>
    </subcellularLocation>
</comment>
<sequence length="316" mass="33964">MNEGGVLLQTARFIHNDNLKKMIIVIVSGLLAAFALKFFLIPAHVFSSGISGVAQLVSALFSRLLKLHVDTGLLILLFNVPIGILGLIKIGPNFTAYSLLTAVVMSLFTMVMPAHALSTNPLMNAIVGGVLMGVAVGLALRYGFSTGGLDIIALILAKTTGRSVGALTFAINMLIILAAGVFFGWESALYTIISIYCMSYAIDHIHTSHQKVTAMIVTSHKEEVLAAIRSQVLRGITVIDSEGGYSGRPNATLMIVITRYELYDLTQAAIQADPKAFINILNTIDVVGEFLNSDQQAAKRKVTQKKEIAPTHHDSV</sequence>
<dbReference type="InterPro" id="IPR051461">
    <property type="entry name" value="UPF0750_membrane"/>
</dbReference>
<dbReference type="InterPro" id="IPR003740">
    <property type="entry name" value="YitT"/>
</dbReference>